<dbReference type="SUPFAM" id="SSF55785">
    <property type="entry name" value="PYP-like sensor domain (PAS domain)"/>
    <property type="match status" value="3"/>
</dbReference>
<evidence type="ECO:0000259" key="2">
    <source>
        <dbReference type="PROSITE" id="PS50113"/>
    </source>
</evidence>
<name>A0A318SI83_9DEIO</name>
<accession>A0A318SI83</accession>
<dbReference type="InterPro" id="IPR000700">
    <property type="entry name" value="PAS-assoc_C"/>
</dbReference>
<dbReference type="Gene3D" id="3.20.20.450">
    <property type="entry name" value="EAL domain"/>
    <property type="match status" value="1"/>
</dbReference>
<evidence type="ECO:0000259" key="1">
    <source>
        <dbReference type="PROSITE" id="PS50112"/>
    </source>
</evidence>
<dbReference type="InterPro" id="IPR035965">
    <property type="entry name" value="PAS-like_dom_sf"/>
</dbReference>
<dbReference type="NCBIfam" id="TIGR00254">
    <property type="entry name" value="GGDEF"/>
    <property type="match status" value="1"/>
</dbReference>
<dbReference type="SMART" id="SM00267">
    <property type="entry name" value="GGDEF"/>
    <property type="match status" value="1"/>
</dbReference>
<dbReference type="InterPro" id="IPR001610">
    <property type="entry name" value="PAC"/>
</dbReference>
<evidence type="ECO:0000313" key="5">
    <source>
        <dbReference type="EMBL" id="PYE53767.1"/>
    </source>
</evidence>
<dbReference type="PROSITE" id="PS50883">
    <property type="entry name" value="EAL"/>
    <property type="match status" value="1"/>
</dbReference>
<gene>
    <name evidence="5" type="ORF">DES52_10725</name>
</gene>
<dbReference type="NCBIfam" id="TIGR00229">
    <property type="entry name" value="sensory_box"/>
    <property type="match status" value="3"/>
</dbReference>
<dbReference type="Proteomes" id="UP000248326">
    <property type="component" value="Unassembled WGS sequence"/>
</dbReference>
<dbReference type="AlphaFoldDB" id="A0A318SI83"/>
<dbReference type="PROSITE" id="PS50113">
    <property type="entry name" value="PAC"/>
    <property type="match status" value="3"/>
</dbReference>
<dbReference type="SMART" id="SM00065">
    <property type="entry name" value="GAF"/>
    <property type="match status" value="2"/>
</dbReference>
<proteinExistence type="predicted"/>
<dbReference type="CDD" id="cd00130">
    <property type="entry name" value="PAS"/>
    <property type="match status" value="3"/>
</dbReference>
<feature type="domain" description="PAS" evidence="1">
    <location>
        <begin position="310"/>
        <end position="336"/>
    </location>
</feature>
<dbReference type="EMBL" id="QJSX01000007">
    <property type="protein sequence ID" value="PYE53767.1"/>
    <property type="molecule type" value="Genomic_DNA"/>
</dbReference>
<dbReference type="InterPro" id="IPR000014">
    <property type="entry name" value="PAS"/>
</dbReference>
<keyword evidence="6" id="KW-1185">Reference proteome</keyword>
<feature type="domain" description="PAS" evidence="1">
    <location>
        <begin position="435"/>
        <end position="464"/>
    </location>
</feature>
<dbReference type="PROSITE" id="PS50112">
    <property type="entry name" value="PAS"/>
    <property type="match status" value="2"/>
</dbReference>
<dbReference type="InterPro" id="IPR001633">
    <property type="entry name" value="EAL_dom"/>
</dbReference>
<dbReference type="InterPro" id="IPR000160">
    <property type="entry name" value="GGDEF_dom"/>
</dbReference>
<dbReference type="Gene3D" id="3.30.70.270">
    <property type="match status" value="1"/>
</dbReference>
<protein>
    <submittedName>
        <fullName evidence="5">PAS domain S-box-containing protein/diguanylate cyclase (GGDEF)-like protein</fullName>
    </submittedName>
</protein>
<comment type="caution">
    <text evidence="5">The sequence shown here is derived from an EMBL/GenBank/DDBJ whole genome shotgun (WGS) entry which is preliminary data.</text>
</comment>
<feature type="domain" description="PAC" evidence="2">
    <location>
        <begin position="361"/>
        <end position="415"/>
    </location>
</feature>
<evidence type="ECO:0000259" key="3">
    <source>
        <dbReference type="PROSITE" id="PS50883"/>
    </source>
</evidence>
<dbReference type="SUPFAM" id="SSF141868">
    <property type="entry name" value="EAL domain-like"/>
    <property type="match status" value="1"/>
</dbReference>
<dbReference type="InterPro" id="IPR029016">
    <property type="entry name" value="GAF-like_dom_sf"/>
</dbReference>
<feature type="domain" description="GGDEF" evidence="4">
    <location>
        <begin position="738"/>
        <end position="870"/>
    </location>
</feature>
<feature type="domain" description="EAL" evidence="3">
    <location>
        <begin position="879"/>
        <end position="1133"/>
    </location>
</feature>
<dbReference type="Pfam" id="PF00563">
    <property type="entry name" value="EAL"/>
    <property type="match status" value="1"/>
</dbReference>
<dbReference type="SMART" id="SM00086">
    <property type="entry name" value="PAC"/>
    <property type="match status" value="3"/>
</dbReference>
<dbReference type="CDD" id="cd01949">
    <property type="entry name" value="GGDEF"/>
    <property type="match status" value="1"/>
</dbReference>
<dbReference type="CDD" id="cd01948">
    <property type="entry name" value="EAL"/>
    <property type="match status" value="1"/>
</dbReference>
<dbReference type="Pfam" id="PF13185">
    <property type="entry name" value="GAF_2"/>
    <property type="match status" value="1"/>
</dbReference>
<dbReference type="SUPFAM" id="SSF55073">
    <property type="entry name" value="Nucleotide cyclase"/>
    <property type="match status" value="1"/>
</dbReference>
<dbReference type="Gene3D" id="3.30.450.40">
    <property type="match status" value="2"/>
</dbReference>
<evidence type="ECO:0000259" key="4">
    <source>
        <dbReference type="PROSITE" id="PS50887"/>
    </source>
</evidence>
<sequence>MPTGLKEQSHQRELSLYHILDALPEEAFDRIARLAAQHYRTPIALISLGDRDRRKLTACLGLDAHQADRFLGARSFDGADLLVVPDAARDARFAADDLTVGDAHVRFYAAAPVTTLQGDVLGMLCIADTEPRPFGEDEAAFLRELAVIAAQALELHASTTWRMYERAMLESVTDAIVGVDAAFDVSYLNEAACRLYDVTPGHVGRPLAELFRAAFPCDDDERTYREAIRERRAWSGEVHHHLPSGRTLLVSLLLNPLVDATGERVGILAFIRDITRQRAEEERLKLLESVTVNANDAVLITPARPIDAPNGPEIIYANDAFCRMTGYTLEEVIGRTPRFLQGPKTDREQLGKIRHALETWTTVTVELVNYRKDGSEFVVEFSVVPAGNKDGWYTHWISIQRDVTERRRQEERLRLLESVVVHASDAIIISEAEPVDAPGPRVLYVNDAYTRMTGYEPHEIIGQSPRIMQGEGTDRATLDRIRANLKAWRPVNETVLNYTKEGRPFWVSLAITPVANEAGWYTHWVSVQRDVTKEKRQLELERDRRAVLELVTAGAPLPQVLTATLQLLEHQLEGMTASILLRQDDHLYEGVRSALPLEYREAVNGFLIGPGMGTCGGAAFERRTIVTADILTDERWIRHRHLALRHGLRACWSTPILSKNHTVLGTFGVYAYEPRAPTADELALLEDKARLVAVILERYQALDDMQRLALYDPLTGLANRTLFHEQLRNALALRDPAVFVGVGLLDVDRFKLVNDTLGHGAGDELLCMIARRLAHNLSRRASIARMGGDEFTLLLEHVTSEGELEQLAQRALDVFRAPFLVSGQELFVQGSLGFALHPKDASEPQDLLRLADVAMYHAKRKHLGWALYTPDIKTPNTRAIQLEAALNRALERHELTLHYQPLVHAHEEDPCAVEALLRWNSPEFGNVSPAEFIPIAEDSGLIVPIGEWVLRQACRDGAELRRHWPDLKIAVNLSFKQFSHANLVSVTHEILQGTTLPPDALTLEITESVVMEYDEVMPKIEALRALGVSLAIDDFGVGYSSLSYLKRLPVQAVKLDRSFIVNAHVDPEGVDAHLVRAMALLARGMKIGLVAEGVETRAQAAFLRAAGVQSLQGWLYSRAVAFEDLLDVLTRLRPRATLGPDLRA</sequence>
<dbReference type="InterPro" id="IPR003018">
    <property type="entry name" value="GAF"/>
</dbReference>
<dbReference type="Pfam" id="PF01590">
    <property type="entry name" value="GAF"/>
    <property type="match status" value="1"/>
</dbReference>
<organism evidence="5 6">
    <name type="scientific">Deinococcus yavapaiensis KR-236</name>
    <dbReference type="NCBI Taxonomy" id="694435"/>
    <lineage>
        <taxon>Bacteria</taxon>
        <taxon>Thermotogati</taxon>
        <taxon>Deinococcota</taxon>
        <taxon>Deinococci</taxon>
        <taxon>Deinococcales</taxon>
        <taxon>Deinococcaceae</taxon>
        <taxon>Deinococcus</taxon>
    </lineage>
</organism>
<dbReference type="PANTHER" id="PTHR44757:SF2">
    <property type="entry name" value="BIOFILM ARCHITECTURE MAINTENANCE PROTEIN MBAA"/>
    <property type="match status" value="1"/>
</dbReference>
<feature type="domain" description="PAC" evidence="2">
    <location>
        <begin position="232"/>
        <end position="286"/>
    </location>
</feature>
<dbReference type="SMART" id="SM00091">
    <property type="entry name" value="PAS"/>
    <property type="match status" value="3"/>
</dbReference>
<dbReference type="InterPro" id="IPR029787">
    <property type="entry name" value="Nucleotide_cyclase"/>
</dbReference>
<dbReference type="Pfam" id="PF13426">
    <property type="entry name" value="PAS_9"/>
    <property type="match status" value="3"/>
</dbReference>
<evidence type="ECO:0000313" key="6">
    <source>
        <dbReference type="Proteomes" id="UP000248326"/>
    </source>
</evidence>
<dbReference type="RefSeq" id="WP_110886679.1">
    <property type="nucleotide sequence ID" value="NZ_QJSX01000007.1"/>
</dbReference>
<dbReference type="Pfam" id="PF00990">
    <property type="entry name" value="GGDEF"/>
    <property type="match status" value="1"/>
</dbReference>
<dbReference type="InterPro" id="IPR035919">
    <property type="entry name" value="EAL_sf"/>
</dbReference>
<dbReference type="SUPFAM" id="SSF55781">
    <property type="entry name" value="GAF domain-like"/>
    <property type="match status" value="2"/>
</dbReference>
<reference evidence="5 6" key="1">
    <citation type="submission" date="2018-06" db="EMBL/GenBank/DDBJ databases">
        <title>Genomic Encyclopedia of Type Strains, Phase IV (KMG-IV): sequencing the most valuable type-strain genomes for metagenomic binning, comparative biology and taxonomic classification.</title>
        <authorList>
            <person name="Goeker M."/>
        </authorList>
    </citation>
    <scope>NUCLEOTIDE SEQUENCE [LARGE SCALE GENOMIC DNA]</scope>
    <source>
        <strain evidence="5 6">DSM 18048</strain>
    </source>
</reference>
<dbReference type="Gene3D" id="3.30.450.20">
    <property type="entry name" value="PAS domain"/>
    <property type="match status" value="3"/>
</dbReference>
<dbReference type="InterPro" id="IPR052155">
    <property type="entry name" value="Biofilm_reg_signaling"/>
</dbReference>
<dbReference type="SMART" id="SM00052">
    <property type="entry name" value="EAL"/>
    <property type="match status" value="1"/>
</dbReference>
<dbReference type="OrthoDB" id="9759607at2"/>
<dbReference type="PANTHER" id="PTHR44757">
    <property type="entry name" value="DIGUANYLATE CYCLASE DGCP"/>
    <property type="match status" value="1"/>
</dbReference>
<dbReference type="PROSITE" id="PS50887">
    <property type="entry name" value="GGDEF"/>
    <property type="match status" value="1"/>
</dbReference>
<dbReference type="InterPro" id="IPR043128">
    <property type="entry name" value="Rev_trsase/Diguanyl_cyclase"/>
</dbReference>
<feature type="domain" description="PAC" evidence="2">
    <location>
        <begin position="489"/>
        <end position="543"/>
    </location>
</feature>